<dbReference type="AlphaFoldDB" id="A0A5B0SBB1"/>
<evidence type="ECO:0000313" key="3">
    <source>
        <dbReference type="Proteomes" id="UP000325313"/>
    </source>
</evidence>
<comment type="caution">
    <text evidence="2">The sequence shown here is derived from an EMBL/GenBank/DDBJ whole genome shotgun (WGS) entry which is preliminary data.</text>
</comment>
<accession>A0A5B0SBB1</accession>
<feature type="region of interest" description="Disordered" evidence="1">
    <location>
        <begin position="1"/>
        <end position="25"/>
    </location>
</feature>
<evidence type="ECO:0000256" key="1">
    <source>
        <dbReference type="SAM" id="MobiDB-lite"/>
    </source>
</evidence>
<reference evidence="2 3" key="1">
    <citation type="submission" date="2019-05" db="EMBL/GenBank/DDBJ databases">
        <title>Emergence of the Ug99 lineage of the wheat stem rust pathogen through somatic hybridization.</title>
        <authorList>
            <person name="Li F."/>
            <person name="Upadhyaya N.M."/>
            <person name="Sperschneider J."/>
            <person name="Matny O."/>
            <person name="Nguyen-Phuc H."/>
            <person name="Mago R."/>
            <person name="Raley C."/>
            <person name="Miller M.E."/>
            <person name="Silverstein K.A.T."/>
            <person name="Henningsen E."/>
            <person name="Hirsch C.D."/>
            <person name="Visser B."/>
            <person name="Pretorius Z.A."/>
            <person name="Steffenson B.J."/>
            <person name="Schwessinger B."/>
            <person name="Dodds P.N."/>
            <person name="Figueroa M."/>
        </authorList>
    </citation>
    <scope>NUCLEOTIDE SEQUENCE [LARGE SCALE GENOMIC DNA]</scope>
    <source>
        <strain evidence="2 3">Ug99</strain>
    </source>
</reference>
<sequence>MFHWVTNVESKEGLEDPSNPTNNTELSLMKEHSTCWADSEMTKLIVRSSTITIIGFQTAIHAIITSLFTQFQIILDGATLPDF</sequence>
<organism evidence="2 3">
    <name type="scientific">Puccinia graminis f. sp. tritici</name>
    <dbReference type="NCBI Taxonomy" id="56615"/>
    <lineage>
        <taxon>Eukaryota</taxon>
        <taxon>Fungi</taxon>
        <taxon>Dikarya</taxon>
        <taxon>Basidiomycota</taxon>
        <taxon>Pucciniomycotina</taxon>
        <taxon>Pucciniomycetes</taxon>
        <taxon>Pucciniales</taxon>
        <taxon>Pucciniaceae</taxon>
        <taxon>Puccinia</taxon>
    </lineage>
</organism>
<gene>
    <name evidence="2" type="ORF">PGTUg99_020127</name>
</gene>
<dbReference type="EMBL" id="VDEP01000041">
    <property type="protein sequence ID" value="KAA1135140.1"/>
    <property type="molecule type" value="Genomic_DNA"/>
</dbReference>
<name>A0A5B0SBB1_PUCGR</name>
<protein>
    <submittedName>
        <fullName evidence="2">Uncharacterized protein</fullName>
    </submittedName>
</protein>
<dbReference type="Proteomes" id="UP000325313">
    <property type="component" value="Unassembled WGS sequence"/>
</dbReference>
<proteinExistence type="predicted"/>
<evidence type="ECO:0000313" key="2">
    <source>
        <dbReference type="EMBL" id="KAA1135140.1"/>
    </source>
</evidence>